<dbReference type="STRING" id="123214.PERMA_0316"/>
<dbReference type="Pfam" id="PF07883">
    <property type="entry name" value="Cupin_2"/>
    <property type="match status" value="1"/>
</dbReference>
<organism evidence="2 3">
    <name type="scientific">Persephonella marina (strain DSM 14350 / EX-H1)</name>
    <dbReference type="NCBI Taxonomy" id="123214"/>
    <lineage>
        <taxon>Bacteria</taxon>
        <taxon>Pseudomonadati</taxon>
        <taxon>Aquificota</taxon>
        <taxon>Aquificia</taxon>
        <taxon>Aquificales</taxon>
        <taxon>Hydrogenothermaceae</taxon>
        <taxon>Persephonella</taxon>
    </lineage>
</organism>
<dbReference type="eggNOG" id="COG1917">
    <property type="taxonomic scope" value="Bacteria"/>
</dbReference>
<dbReference type="AlphaFoldDB" id="C0QTU4"/>
<keyword evidence="3" id="KW-1185">Reference proteome</keyword>
<evidence type="ECO:0000259" key="1">
    <source>
        <dbReference type="Pfam" id="PF07883"/>
    </source>
</evidence>
<dbReference type="OrthoDB" id="15355at2"/>
<evidence type="ECO:0000313" key="3">
    <source>
        <dbReference type="Proteomes" id="UP000001366"/>
    </source>
</evidence>
<dbReference type="EMBL" id="CP001230">
    <property type="protein sequence ID" value="ACO04745.1"/>
    <property type="molecule type" value="Genomic_DNA"/>
</dbReference>
<reference evidence="2 3" key="1">
    <citation type="journal article" date="2009" name="J. Bacteriol.">
        <title>Complete and draft genome sequences of six members of the Aquificales.</title>
        <authorList>
            <person name="Reysenbach A.L."/>
            <person name="Hamamura N."/>
            <person name="Podar M."/>
            <person name="Griffiths E."/>
            <person name="Ferreira S."/>
            <person name="Hochstein R."/>
            <person name="Heidelberg J."/>
            <person name="Johnson J."/>
            <person name="Mead D."/>
            <person name="Pohorille A."/>
            <person name="Sarmiento M."/>
            <person name="Schweighofer K."/>
            <person name="Seshadri R."/>
            <person name="Voytek M.A."/>
        </authorList>
    </citation>
    <scope>NUCLEOTIDE SEQUENCE [LARGE SCALE GENOMIC DNA]</scope>
    <source>
        <strain evidence="3">DSM 14350 / EX-H1</strain>
    </source>
</reference>
<dbReference type="RefSeq" id="WP_015898849.1">
    <property type="nucleotide sequence ID" value="NC_012440.1"/>
</dbReference>
<dbReference type="InterPro" id="IPR011051">
    <property type="entry name" value="RmlC_Cupin_sf"/>
</dbReference>
<gene>
    <name evidence="2" type="ordered locus">PERMA_0316</name>
</gene>
<dbReference type="PANTHER" id="PTHR37694:SF1">
    <property type="entry name" value="SLR8022 PROTEIN"/>
    <property type="match status" value="1"/>
</dbReference>
<dbReference type="HOGENOM" id="CLU_2208686_0_0_0"/>
<sequence>MGLTLKPDGVFNDEKPHIQPATTGKNFKMVYFHLKAGQKIPLHTTSSEVVVTVLKGKGNFFAGSYENINTLSEGESFFYEPEEPHGFEAVEDMIVQAVITPIPEKKLQL</sequence>
<proteinExistence type="predicted"/>
<dbReference type="Proteomes" id="UP000001366">
    <property type="component" value="Chromosome"/>
</dbReference>
<dbReference type="Gene3D" id="2.60.120.10">
    <property type="entry name" value="Jelly Rolls"/>
    <property type="match status" value="1"/>
</dbReference>
<dbReference type="PANTHER" id="PTHR37694">
    <property type="entry name" value="SLR8022 PROTEIN"/>
    <property type="match status" value="1"/>
</dbReference>
<feature type="domain" description="Cupin type-2" evidence="1">
    <location>
        <begin position="31"/>
        <end position="95"/>
    </location>
</feature>
<dbReference type="InterPro" id="IPR014710">
    <property type="entry name" value="RmlC-like_jellyroll"/>
</dbReference>
<accession>C0QTU4</accession>
<dbReference type="PaxDb" id="123214-PERMA_0316"/>
<name>C0QTU4_PERMH</name>
<protein>
    <submittedName>
        <fullName evidence="2">Cupin domain protein</fullName>
    </submittedName>
</protein>
<dbReference type="InterPro" id="IPR013096">
    <property type="entry name" value="Cupin_2"/>
</dbReference>
<dbReference type="KEGG" id="pmx:PERMA_0316"/>
<evidence type="ECO:0000313" key="2">
    <source>
        <dbReference type="EMBL" id="ACO04745.1"/>
    </source>
</evidence>
<dbReference type="SUPFAM" id="SSF51182">
    <property type="entry name" value="RmlC-like cupins"/>
    <property type="match status" value="1"/>
</dbReference>